<evidence type="ECO:0000313" key="1">
    <source>
        <dbReference type="EMBL" id="GKV31564.1"/>
    </source>
</evidence>
<organism evidence="1 2">
    <name type="scientific">Rubroshorea leprosula</name>
    <dbReference type="NCBI Taxonomy" id="152421"/>
    <lineage>
        <taxon>Eukaryota</taxon>
        <taxon>Viridiplantae</taxon>
        <taxon>Streptophyta</taxon>
        <taxon>Embryophyta</taxon>
        <taxon>Tracheophyta</taxon>
        <taxon>Spermatophyta</taxon>
        <taxon>Magnoliopsida</taxon>
        <taxon>eudicotyledons</taxon>
        <taxon>Gunneridae</taxon>
        <taxon>Pentapetalae</taxon>
        <taxon>rosids</taxon>
        <taxon>malvids</taxon>
        <taxon>Malvales</taxon>
        <taxon>Dipterocarpaceae</taxon>
        <taxon>Rubroshorea</taxon>
    </lineage>
</organism>
<reference evidence="1 2" key="1">
    <citation type="journal article" date="2021" name="Commun. Biol.">
        <title>The genome of Shorea leprosula (Dipterocarpaceae) highlights the ecological relevance of drought in aseasonal tropical rainforests.</title>
        <authorList>
            <person name="Ng K.K.S."/>
            <person name="Kobayashi M.J."/>
            <person name="Fawcett J.A."/>
            <person name="Hatakeyama M."/>
            <person name="Paape T."/>
            <person name="Ng C.H."/>
            <person name="Ang C.C."/>
            <person name="Tnah L.H."/>
            <person name="Lee C.T."/>
            <person name="Nishiyama T."/>
            <person name="Sese J."/>
            <person name="O'Brien M.J."/>
            <person name="Copetti D."/>
            <person name="Mohd Noor M.I."/>
            <person name="Ong R.C."/>
            <person name="Putra M."/>
            <person name="Sireger I.Z."/>
            <person name="Indrioko S."/>
            <person name="Kosugi Y."/>
            <person name="Izuno A."/>
            <person name="Isagi Y."/>
            <person name="Lee S.L."/>
            <person name="Shimizu K.K."/>
        </authorList>
    </citation>
    <scope>NUCLEOTIDE SEQUENCE [LARGE SCALE GENOMIC DNA]</scope>
    <source>
        <strain evidence="1">214</strain>
    </source>
</reference>
<comment type="caution">
    <text evidence="1">The sequence shown here is derived from an EMBL/GenBank/DDBJ whole genome shotgun (WGS) entry which is preliminary data.</text>
</comment>
<keyword evidence="2" id="KW-1185">Reference proteome</keyword>
<accession>A0AAV5L2Z5</accession>
<sequence length="89" mass="9965">MPSRLEAEAELLPQWKAKLYRDNKKRLGSDEPNLTGFVEGWVRRNPNLLGSDEPSLVGRANQPCWFRQNLALLGSLKPSLAGFVETQTG</sequence>
<gene>
    <name evidence="1" type="ORF">SLEP1_g40243</name>
</gene>
<protein>
    <submittedName>
        <fullName evidence="1">Uncharacterized protein</fullName>
    </submittedName>
</protein>
<proteinExistence type="predicted"/>
<evidence type="ECO:0000313" key="2">
    <source>
        <dbReference type="Proteomes" id="UP001054252"/>
    </source>
</evidence>
<dbReference type="Proteomes" id="UP001054252">
    <property type="component" value="Unassembled WGS sequence"/>
</dbReference>
<dbReference type="EMBL" id="BPVZ01000091">
    <property type="protein sequence ID" value="GKV31564.1"/>
    <property type="molecule type" value="Genomic_DNA"/>
</dbReference>
<dbReference type="AlphaFoldDB" id="A0AAV5L2Z5"/>
<name>A0AAV5L2Z5_9ROSI</name>